<protein>
    <recommendedName>
        <fullName evidence="6">Large ribosomal subunit protein mL50</fullName>
    </recommendedName>
    <alternativeName>
        <fullName evidence="7">39S ribosomal protein L50, mitochondrial</fullName>
    </alternativeName>
</protein>
<dbReference type="GO" id="GO:1990904">
    <property type="term" value="C:ribonucleoprotein complex"/>
    <property type="evidence" value="ECO:0007669"/>
    <property type="project" value="UniProtKB-KW"/>
</dbReference>
<evidence type="ECO:0000256" key="3">
    <source>
        <dbReference type="ARBA" id="ARBA00022980"/>
    </source>
</evidence>
<dbReference type="InterPro" id="IPR018305">
    <property type="entry name" value="Ribosomal_m50"/>
</dbReference>
<keyword evidence="4" id="KW-0496">Mitochondrion</keyword>
<dbReference type="GO" id="GO:0005840">
    <property type="term" value="C:ribosome"/>
    <property type="evidence" value="ECO:0007669"/>
    <property type="project" value="UniProtKB-KW"/>
</dbReference>
<evidence type="ECO:0000256" key="5">
    <source>
        <dbReference type="ARBA" id="ARBA00023274"/>
    </source>
</evidence>
<dbReference type="AlphaFoldDB" id="A0ABD2WEW5"/>
<proteinExistence type="inferred from homology"/>
<dbReference type="EMBL" id="JBJJXI010000109">
    <property type="protein sequence ID" value="KAL3391561.1"/>
    <property type="molecule type" value="Genomic_DNA"/>
</dbReference>
<comment type="subcellular location">
    <subcellularLocation>
        <location evidence="1">Mitochondrion</location>
    </subcellularLocation>
</comment>
<keyword evidence="3" id="KW-0689">Ribosomal protein</keyword>
<dbReference type="Proteomes" id="UP001627154">
    <property type="component" value="Unassembled WGS sequence"/>
</dbReference>
<evidence type="ECO:0000313" key="9">
    <source>
        <dbReference type="Proteomes" id="UP001627154"/>
    </source>
</evidence>
<evidence type="ECO:0000256" key="7">
    <source>
        <dbReference type="ARBA" id="ARBA00035398"/>
    </source>
</evidence>
<keyword evidence="5" id="KW-0687">Ribonucleoprotein</keyword>
<gene>
    <name evidence="8" type="ORF">TKK_013870</name>
</gene>
<dbReference type="PANTHER" id="PTHR31542:SF1">
    <property type="entry name" value="LARGE RIBOSOMAL SUBUNIT PROTEIN ML50"/>
    <property type="match status" value="1"/>
</dbReference>
<evidence type="ECO:0000256" key="4">
    <source>
        <dbReference type="ARBA" id="ARBA00023128"/>
    </source>
</evidence>
<comment type="similarity">
    <text evidence="2">Belongs to the mitochondrion-specific ribosomal protein mL50 family.</text>
</comment>
<evidence type="ECO:0000256" key="2">
    <source>
        <dbReference type="ARBA" id="ARBA00008860"/>
    </source>
</evidence>
<dbReference type="PANTHER" id="PTHR31542">
    <property type="entry name" value="39A RIBOSOMAL PROTEIN L50, MITOCHONDRIAL"/>
    <property type="match status" value="1"/>
</dbReference>
<sequence>MAAIARQVFQLGLVARPTTILARCTMQMEFRRGKKSDRKPAQKPKPKPTLASIMDSIQSKGFLRSNKPYKPPADVTERINQILKSKNIKTFDNTKLSKDLNERFELFNQCGEEFNYFIHNSKLCHIVTVGDLKEFYETPVFTTTPFEALQNMEVPPNLHVEQNYHRFNPSKTNFFLFLNYYSISSFFTDADDLFGGKTAFPQSATLVTGLKYKDKYEGHTPEKPWPEKVQSVFKD</sequence>
<dbReference type="GO" id="GO:0005739">
    <property type="term" value="C:mitochondrion"/>
    <property type="evidence" value="ECO:0007669"/>
    <property type="project" value="UniProtKB-SubCell"/>
</dbReference>
<evidence type="ECO:0000313" key="8">
    <source>
        <dbReference type="EMBL" id="KAL3391561.1"/>
    </source>
</evidence>
<comment type="caution">
    <text evidence="8">The sequence shown here is derived from an EMBL/GenBank/DDBJ whole genome shotgun (WGS) entry which is preliminary data.</text>
</comment>
<organism evidence="8 9">
    <name type="scientific">Trichogramma kaykai</name>
    <dbReference type="NCBI Taxonomy" id="54128"/>
    <lineage>
        <taxon>Eukaryota</taxon>
        <taxon>Metazoa</taxon>
        <taxon>Ecdysozoa</taxon>
        <taxon>Arthropoda</taxon>
        <taxon>Hexapoda</taxon>
        <taxon>Insecta</taxon>
        <taxon>Pterygota</taxon>
        <taxon>Neoptera</taxon>
        <taxon>Endopterygota</taxon>
        <taxon>Hymenoptera</taxon>
        <taxon>Apocrita</taxon>
        <taxon>Proctotrupomorpha</taxon>
        <taxon>Chalcidoidea</taxon>
        <taxon>Trichogrammatidae</taxon>
        <taxon>Trichogramma</taxon>
    </lineage>
</organism>
<reference evidence="8 9" key="1">
    <citation type="journal article" date="2024" name="bioRxiv">
        <title>A reference genome for Trichogramma kaykai: A tiny desert-dwelling parasitoid wasp with competing sex-ratio distorters.</title>
        <authorList>
            <person name="Culotta J."/>
            <person name="Lindsey A.R."/>
        </authorList>
    </citation>
    <scope>NUCLEOTIDE SEQUENCE [LARGE SCALE GENOMIC DNA]</scope>
    <source>
        <strain evidence="8 9">KSX58</strain>
    </source>
</reference>
<evidence type="ECO:0000256" key="1">
    <source>
        <dbReference type="ARBA" id="ARBA00004173"/>
    </source>
</evidence>
<name>A0ABD2WEW5_9HYME</name>
<dbReference type="Pfam" id="PF10501">
    <property type="entry name" value="Ribosomal_L50"/>
    <property type="match status" value="1"/>
</dbReference>
<accession>A0ABD2WEW5</accession>
<evidence type="ECO:0000256" key="6">
    <source>
        <dbReference type="ARBA" id="ARBA00035183"/>
    </source>
</evidence>
<keyword evidence="9" id="KW-1185">Reference proteome</keyword>